<organism evidence="5 6">
    <name type="scientific">Coccidioides immitis RMSCC 3703</name>
    <dbReference type="NCBI Taxonomy" id="454286"/>
    <lineage>
        <taxon>Eukaryota</taxon>
        <taxon>Fungi</taxon>
        <taxon>Dikarya</taxon>
        <taxon>Ascomycota</taxon>
        <taxon>Pezizomycotina</taxon>
        <taxon>Eurotiomycetes</taxon>
        <taxon>Eurotiomycetidae</taxon>
        <taxon>Onygenales</taxon>
        <taxon>Onygenaceae</taxon>
        <taxon>Coccidioides</taxon>
    </lineage>
</organism>
<keyword evidence="3" id="KW-0862">Zinc</keyword>
<dbReference type="InterPro" id="IPR004146">
    <property type="entry name" value="DC1"/>
</dbReference>
<accession>A0A0J8QM79</accession>
<dbReference type="SUPFAM" id="SSF57889">
    <property type="entry name" value="Cysteine-rich domain"/>
    <property type="match status" value="1"/>
</dbReference>
<dbReference type="AlphaFoldDB" id="A0A0J8QM79"/>
<evidence type="ECO:0000313" key="6">
    <source>
        <dbReference type="Proteomes" id="UP000054559"/>
    </source>
</evidence>
<dbReference type="Pfam" id="PF03455">
    <property type="entry name" value="dDENN"/>
    <property type="match status" value="1"/>
</dbReference>
<name>A0A0J8QM79_COCIT</name>
<gene>
    <name evidence="5" type="ORF">CISG_02957</name>
</gene>
<evidence type="ECO:0000259" key="4">
    <source>
        <dbReference type="PROSITE" id="PS50081"/>
    </source>
</evidence>
<dbReference type="EMBL" id="DS268127">
    <property type="protein sequence ID" value="KMU72308.1"/>
    <property type="molecule type" value="Genomic_DNA"/>
</dbReference>
<dbReference type="PROSITE" id="PS50081">
    <property type="entry name" value="ZF_DAG_PE_2"/>
    <property type="match status" value="1"/>
</dbReference>
<dbReference type="CDD" id="cd00029">
    <property type="entry name" value="C1"/>
    <property type="match status" value="1"/>
</dbReference>
<sequence>MPQAFQQPMKNPVGSTLIEGHCLQLQQIDDKSICSICDEKAEDAMYRCSGCKIIVHGRCASQICLVCTVAFHPDQIRAAFVRCFASLLYTYKKFMRPATGDKKKAGMTYSFQMDAFLKSLPHEHAEYMAVLQQTQGFNEFIGERERVDSKSKNPRIVIFDEIILSKRNRGRSSIFSGRMTTDFLSDTSNHLWRSASASSFPPSSRREMSASGDWKSVVTRVLQTDPTT</sequence>
<keyword evidence="1" id="KW-0479">Metal-binding</keyword>
<dbReference type="Proteomes" id="UP000054559">
    <property type="component" value="Unassembled WGS sequence"/>
</dbReference>
<evidence type="ECO:0000256" key="1">
    <source>
        <dbReference type="ARBA" id="ARBA00022723"/>
    </source>
</evidence>
<dbReference type="InterPro" id="IPR046349">
    <property type="entry name" value="C1-like_sf"/>
</dbReference>
<evidence type="ECO:0000256" key="2">
    <source>
        <dbReference type="ARBA" id="ARBA00022737"/>
    </source>
</evidence>
<dbReference type="InterPro" id="IPR002219">
    <property type="entry name" value="PKC_DAG/PE"/>
</dbReference>
<evidence type="ECO:0000256" key="3">
    <source>
        <dbReference type="ARBA" id="ARBA00022833"/>
    </source>
</evidence>
<evidence type="ECO:0000313" key="5">
    <source>
        <dbReference type="EMBL" id="KMU72308.1"/>
    </source>
</evidence>
<dbReference type="Pfam" id="PF03107">
    <property type="entry name" value="C1_2"/>
    <property type="match status" value="1"/>
</dbReference>
<keyword evidence="2" id="KW-0677">Repeat</keyword>
<feature type="domain" description="Phorbol-ester/DAG-type" evidence="4">
    <location>
        <begin position="20"/>
        <end position="67"/>
    </location>
</feature>
<dbReference type="Gene3D" id="3.30.60.20">
    <property type="match status" value="1"/>
</dbReference>
<reference evidence="6" key="1">
    <citation type="journal article" date="2010" name="Genome Res.">
        <title>Population genomic sequencing of Coccidioides fungi reveals recent hybridization and transposon control.</title>
        <authorList>
            <person name="Neafsey D.E."/>
            <person name="Barker B.M."/>
            <person name="Sharpton T.J."/>
            <person name="Stajich J.E."/>
            <person name="Park D.J."/>
            <person name="Whiston E."/>
            <person name="Hung C.-Y."/>
            <person name="McMahan C."/>
            <person name="White J."/>
            <person name="Sykes S."/>
            <person name="Heiman D."/>
            <person name="Young S."/>
            <person name="Zeng Q."/>
            <person name="Abouelleil A."/>
            <person name="Aftuck L."/>
            <person name="Bessette D."/>
            <person name="Brown A."/>
            <person name="FitzGerald M."/>
            <person name="Lui A."/>
            <person name="Macdonald J.P."/>
            <person name="Priest M."/>
            <person name="Orbach M.J."/>
            <person name="Galgiani J.N."/>
            <person name="Kirkland T.N."/>
            <person name="Cole G.T."/>
            <person name="Birren B.W."/>
            <person name="Henn M.R."/>
            <person name="Taylor J.W."/>
            <person name="Rounsley S.D."/>
        </authorList>
    </citation>
    <scope>NUCLEOTIDE SEQUENCE [LARGE SCALE GENOMIC DNA]</scope>
    <source>
        <strain evidence="6">RMSCC 3703</strain>
    </source>
</reference>
<protein>
    <recommendedName>
        <fullName evidence="4">Phorbol-ester/DAG-type domain-containing protein</fullName>
    </recommendedName>
</protein>
<dbReference type="SMART" id="SM00801">
    <property type="entry name" value="dDENN"/>
    <property type="match status" value="1"/>
</dbReference>
<proteinExistence type="predicted"/>
<dbReference type="InterPro" id="IPR005112">
    <property type="entry name" value="dDENN_dom"/>
</dbReference>
<dbReference type="GO" id="GO:0046872">
    <property type="term" value="F:metal ion binding"/>
    <property type="evidence" value="ECO:0007669"/>
    <property type="project" value="UniProtKB-KW"/>
</dbReference>